<accession>A0A1E3WHA4</accession>
<dbReference type="Proteomes" id="UP000095131">
    <property type="component" value="Unassembled WGS sequence"/>
</dbReference>
<name>A0A1E3WHA4_9VIBR</name>
<organism evidence="1 2">
    <name type="scientific">Vibrio scophthalmi</name>
    <dbReference type="NCBI Taxonomy" id="45658"/>
    <lineage>
        <taxon>Bacteria</taxon>
        <taxon>Pseudomonadati</taxon>
        <taxon>Pseudomonadota</taxon>
        <taxon>Gammaproteobacteria</taxon>
        <taxon>Vibrionales</taxon>
        <taxon>Vibrionaceae</taxon>
        <taxon>Vibrio</taxon>
    </lineage>
</organism>
<protein>
    <submittedName>
        <fullName evidence="1">Uncharacterized protein</fullName>
    </submittedName>
</protein>
<comment type="caution">
    <text evidence="1">The sequence shown here is derived from an EMBL/GenBank/DDBJ whole genome shotgun (WGS) entry which is preliminary data.</text>
</comment>
<evidence type="ECO:0000313" key="2">
    <source>
        <dbReference type="Proteomes" id="UP000095131"/>
    </source>
</evidence>
<dbReference type="PATRIC" id="fig|45658.8.peg.4306"/>
<proteinExistence type="predicted"/>
<gene>
    <name evidence="1" type="ORF">VSF3289_04322</name>
</gene>
<evidence type="ECO:0000313" key="1">
    <source>
        <dbReference type="EMBL" id="ODS05181.1"/>
    </source>
</evidence>
<reference evidence="1 2" key="1">
    <citation type="submission" date="2016-08" db="EMBL/GenBank/DDBJ databases">
        <title>Genome sequencing of Vibrio scophthalmi strain FP3289, an isolated from Paralichthys olivaceus.</title>
        <authorList>
            <person name="Han H.-J."/>
        </authorList>
    </citation>
    <scope>NUCLEOTIDE SEQUENCE [LARGE SCALE GENOMIC DNA]</scope>
    <source>
        <strain evidence="1 2">FP3289</strain>
    </source>
</reference>
<sequence>MPRMRKMSIVTTGVQKNGKVVTKAMLESAISNFNQDARPPVVTGHIDDCSDRFPAYGRVDNPQLIESQEQSGESELIIEVHYSAFLEEMEDSGDFEGFSISLHPLEGREGWYIHHLAILGSLPPAGDTKTLEVVELSALPKGKQAVQLSATIIKASILDMDEEALKVLVTTMTTDAVKAAVTEALNSQSGKPTGAEIKDTAATVESEETKQLKEQLAQVQETTKSTRIDEIKALAETKNMSADELKPIVDALEATDAVNLCDNSDKGMFANMKRIVQAKPAKSALPGQGLFSGLPNAPVNLSAGNQPIEVDMMSIASESGF</sequence>
<dbReference type="EMBL" id="MDCJ01000007">
    <property type="protein sequence ID" value="ODS05181.1"/>
    <property type="molecule type" value="Genomic_DNA"/>
</dbReference>
<dbReference type="AlphaFoldDB" id="A0A1E3WHA4"/>